<keyword evidence="1" id="KW-0732">Signal</keyword>
<reference evidence="2 3" key="1">
    <citation type="journal article" date="2019" name="G3 (Bethesda)">
        <title>Sequencing of a Wild Apple (Malus baccata) Genome Unravels the Differences Between Cultivated and Wild Apple Species Regarding Disease Resistance and Cold Tolerance.</title>
        <authorList>
            <person name="Chen X."/>
        </authorList>
    </citation>
    <scope>NUCLEOTIDE SEQUENCE [LARGE SCALE GENOMIC DNA]</scope>
    <source>
        <strain evidence="3">cv. Shandingzi</strain>
        <tissue evidence="2">Leaves</tissue>
    </source>
</reference>
<protein>
    <submittedName>
        <fullName evidence="2">Uncharacterized protein</fullName>
    </submittedName>
</protein>
<keyword evidence="3" id="KW-1185">Reference proteome</keyword>
<name>A0A540NG40_MALBA</name>
<dbReference type="AlphaFoldDB" id="A0A540NG40"/>
<dbReference type="Proteomes" id="UP000315295">
    <property type="component" value="Unassembled WGS sequence"/>
</dbReference>
<comment type="caution">
    <text evidence="2">The sequence shown here is derived from an EMBL/GenBank/DDBJ whole genome shotgun (WGS) entry which is preliminary data.</text>
</comment>
<organism evidence="2 3">
    <name type="scientific">Malus baccata</name>
    <name type="common">Siberian crab apple</name>
    <name type="synonym">Pyrus baccata</name>
    <dbReference type="NCBI Taxonomy" id="106549"/>
    <lineage>
        <taxon>Eukaryota</taxon>
        <taxon>Viridiplantae</taxon>
        <taxon>Streptophyta</taxon>
        <taxon>Embryophyta</taxon>
        <taxon>Tracheophyta</taxon>
        <taxon>Spermatophyta</taxon>
        <taxon>Magnoliopsida</taxon>
        <taxon>eudicotyledons</taxon>
        <taxon>Gunneridae</taxon>
        <taxon>Pentapetalae</taxon>
        <taxon>rosids</taxon>
        <taxon>fabids</taxon>
        <taxon>Rosales</taxon>
        <taxon>Rosaceae</taxon>
        <taxon>Amygdaloideae</taxon>
        <taxon>Maleae</taxon>
        <taxon>Malus</taxon>
    </lineage>
</organism>
<gene>
    <name evidence="2" type="ORF">C1H46_004424</name>
</gene>
<evidence type="ECO:0000313" key="2">
    <source>
        <dbReference type="EMBL" id="TQE10002.1"/>
    </source>
</evidence>
<dbReference type="EMBL" id="VIEB01000050">
    <property type="protein sequence ID" value="TQE10002.1"/>
    <property type="molecule type" value="Genomic_DNA"/>
</dbReference>
<feature type="chain" id="PRO_5022182789" evidence="1">
    <location>
        <begin position="27"/>
        <end position="104"/>
    </location>
</feature>
<proteinExistence type="predicted"/>
<sequence length="104" mass="10941">MAFPKLFFILSLAMVLSLSSTHLSHAARNLLVAGSSTTDLDNTNNIASIALSSNTAKKLSYVKNYNSVSAKANTAHVAYSALSTNTPQGHIAAVALYPIAYTPN</sequence>
<evidence type="ECO:0000313" key="3">
    <source>
        <dbReference type="Proteomes" id="UP000315295"/>
    </source>
</evidence>
<feature type="signal peptide" evidence="1">
    <location>
        <begin position="1"/>
        <end position="26"/>
    </location>
</feature>
<evidence type="ECO:0000256" key="1">
    <source>
        <dbReference type="SAM" id="SignalP"/>
    </source>
</evidence>
<accession>A0A540NG40</accession>